<dbReference type="GO" id="GO:0005509">
    <property type="term" value="F:calcium ion binding"/>
    <property type="evidence" value="ECO:0007669"/>
    <property type="project" value="InterPro"/>
</dbReference>
<dbReference type="Proteomes" id="UP000286681">
    <property type="component" value="Unassembled WGS sequence"/>
</dbReference>
<evidence type="ECO:0000313" key="4">
    <source>
        <dbReference type="Proteomes" id="UP000286681"/>
    </source>
</evidence>
<dbReference type="EMBL" id="QQWO01000008">
    <property type="protein sequence ID" value="RSV03065.1"/>
    <property type="molecule type" value="Genomic_DNA"/>
</dbReference>
<dbReference type="GO" id="GO:0007156">
    <property type="term" value="P:homophilic cell adhesion via plasma membrane adhesion molecules"/>
    <property type="evidence" value="ECO:0007669"/>
    <property type="project" value="InterPro"/>
</dbReference>
<reference evidence="3 4" key="1">
    <citation type="submission" date="2018-07" db="EMBL/GenBank/DDBJ databases">
        <title>Genomic and Epidemiologic Investigation of an Indolent Hospital Outbreak.</title>
        <authorList>
            <person name="Johnson R.C."/>
            <person name="Deming C."/>
            <person name="Conlan S."/>
            <person name="Zellmer C.J."/>
            <person name="Michelin A.V."/>
            <person name="Lee-Lin S."/>
            <person name="Thomas P.J."/>
            <person name="Park M."/>
            <person name="Weingarten R.A."/>
            <person name="Less J."/>
            <person name="Dekker J.P."/>
            <person name="Frank K.M."/>
            <person name="Musser K.A."/>
            <person name="Mcquiston J.R."/>
            <person name="Henderson D.K."/>
            <person name="Lau A.F."/>
            <person name="Palmore T.N."/>
            <person name="Segre J.A."/>
        </authorList>
    </citation>
    <scope>NUCLEOTIDE SEQUENCE [LARGE SCALE GENOMIC DNA]</scope>
    <source>
        <strain evidence="3 4">SK-NIH.Env10_0317</strain>
    </source>
</reference>
<dbReference type="RefSeq" id="WP_083629393.1">
    <property type="nucleotide sequence ID" value="NZ_JAQQGM010000008.1"/>
</dbReference>
<dbReference type="InterPro" id="IPR011042">
    <property type="entry name" value="6-blade_b-propeller_TolB-like"/>
</dbReference>
<dbReference type="PANTHER" id="PTHR19328:SF75">
    <property type="entry name" value="ALDOSE SUGAR DEHYDROGENASE YLII"/>
    <property type="match status" value="1"/>
</dbReference>
<accession>A0AAJ4VB44</accession>
<dbReference type="InterPro" id="IPR002126">
    <property type="entry name" value="Cadherin-like_dom"/>
</dbReference>
<name>A0AAJ4VB44_9SPHN</name>
<evidence type="ECO:0000313" key="3">
    <source>
        <dbReference type="EMBL" id="RSV03065.1"/>
    </source>
</evidence>
<dbReference type="SUPFAM" id="SSF50952">
    <property type="entry name" value="Soluble quinoprotein glucose dehydrogenase"/>
    <property type="match status" value="1"/>
</dbReference>
<dbReference type="Pfam" id="PF07995">
    <property type="entry name" value="GSDH"/>
    <property type="match status" value="1"/>
</dbReference>
<evidence type="ECO:0000256" key="1">
    <source>
        <dbReference type="SAM" id="SignalP"/>
    </source>
</evidence>
<dbReference type="PANTHER" id="PTHR19328">
    <property type="entry name" value="HEDGEHOG-INTERACTING PROTEIN"/>
    <property type="match status" value="1"/>
</dbReference>
<protein>
    <recommendedName>
        <fullName evidence="2">Cadherin domain-containing protein</fullName>
    </recommendedName>
</protein>
<feature type="domain" description="Cadherin" evidence="2">
    <location>
        <begin position="60"/>
        <end position="141"/>
    </location>
</feature>
<evidence type="ECO:0000259" key="2">
    <source>
        <dbReference type="PROSITE" id="PS50268"/>
    </source>
</evidence>
<sequence length="505" mass="53147">MRCRCAVAVLMILAGCSGGGGSPTPTPTPSPVAPNQAPVFSSPAAVNMIENRTLAYYAIANDADGDPITYSISGGADAALFILRAPGELSFRSAANFERAIDANQDNVYEVQVSASDGKVSVPLNLKVTIVNAYEDFALVTHGLAGGTGALTQDMTGVAQRAGQIFGLGKDGLVSYRFASTTRPIGEFFRIGDISTDGDRGALGMASVDTDILLVLVTNAAGDIELRRYQITFSAMGPATTTHRVEFTIPRTSTNTNQGGWIGMGPDGNLYIAIGDGGDPAAAQDPGSRLGKVLRLAPNPNPTGPAPQYWLPAPGNPFISGGGDPYVFAIGLRNPATGAFDGNRLFLGDSGASVEELNLLPLDQPGRNLGWPFMDGTRVHQGTAPAGLVAPAAEYAHGTGRYEGRRIRIGGVYRDARIPGFQNYLVLGDSVASNLWLVPVADLLSNRTVPGREFENRNDDIRWSTGIGSPGNYDKLTELVMDVDGDLYLYDEIGGNLFKFISAAP</sequence>
<keyword evidence="1" id="KW-0732">Signal</keyword>
<feature type="chain" id="PRO_5042530778" description="Cadherin domain-containing protein" evidence="1">
    <location>
        <begin position="22"/>
        <end position="505"/>
    </location>
</feature>
<dbReference type="PROSITE" id="PS51257">
    <property type="entry name" value="PROKAR_LIPOPROTEIN"/>
    <property type="match status" value="1"/>
</dbReference>
<dbReference type="InterPro" id="IPR015919">
    <property type="entry name" value="Cadherin-like_sf"/>
</dbReference>
<dbReference type="SUPFAM" id="SSF49313">
    <property type="entry name" value="Cadherin-like"/>
    <property type="match status" value="1"/>
</dbReference>
<dbReference type="GO" id="GO:0016020">
    <property type="term" value="C:membrane"/>
    <property type="evidence" value="ECO:0007669"/>
    <property type="project" value="InterPro"/>
</dbReference>
<feature type="signal peptide" evidence="1">
    <location>
        <begin position="1"/>
        <end position="21"/>
    </location>
</feature>
<dbReference type="PROSITE" id="PS50268">
    <property type="entry name" value="CADHERIN_2"/>
    <property type="match status" value="1"/>
</dbReference>
<comment type="caution">
    <text evidence="3">The sequence shown here is derived from an EMBL/GenBank/DDBJ whole genome shotgun (WGS) entry which is preliminary data.</text>
</comment>
<dbReference type="Gene3D" id="2.60.40.60">
    <property type="entry name" value="Cadherins"/>
    <property type="match status" value="1"/>
</dbReference>
<proteinExistence type="predicted"/>
<dbReference type="InterPro" id="IPR011041">
    <property type="entry name" value="Quinoprot_gluc/sorb_DH_b-prop"/>
</dbReference>
<organism evidence="3 4">
    <name type="scientific">Sphingomonas koreensis</name>
    <dbReference type="NCBI Taxonomy" id="93064"/>
    <lineage>
        <taxon>Bacteria</taxon>
        <taxon>Pseudomonadati</taxon>
        <taxon>Pseudomonadota</taxon>
        <taxon>Alphaproteobacteria</taxon>
        <taxon>Sphingomonadales</taxon>
        <taxon>Sphingomonadaceae</taxon>
        <taxon>Sphingomonas</taxon>
    </lineage>
</organism>
<dbReference type="AlphaFoldDB" id="A0AAJ4VB44"/>
<dbReference type="Gene3D" id="2.120.10.30">
    <property type="entry name" value="TolB, C-terminal domain"/>
    <property type="match status" value="1"/>
</dbReference>
<dbReference type="Pfam" id="PF17963">
    <property type="entry name" value="Big_9"/>
    <property type="match status" value="1"/>
</dbReference>
<dbReference type="InterPro" id="IPR012938">
    <property type="entry name" value="Glc/Sorbosone_DH"/>
</dbReference>
<gene>
    <name evidence="3" type="ORF">CA257_11290</name>
</gene>